<accession>A0A8X6RUQ9</accession>
<sequence>MRSFQSREGKNHRDERERDGSWVVSSANSSSSSPFLFECEELLGPQWIDESSFTWRPGSGSTRQTSRREDHPII</sequence>
<feature type="region of interest" description="Disordered" evidence="1">
    <location>
        <begin position="1"/>
        <end position="32"/>
    </location>
</feature>
<feature type="compositionally biased region" description="Basic and acidic residues" evidence="1">
    <location>
        <begin position="1"/>
        <end position="20"/>
    </location>
</feature>
<dbReference type="AlphaFoldDB" id="A0A8X6RUQ9"/>
<name>A0A8X6RUQ9_TRICX</name>
<dbReference type="Proteomes" id="UP000887159">
    <property type="component" value="Unassembled WGS sequence"/>
</dbReference>
<evidence type="ECO:0000256" key="1">
    <source>
        <dbReference type="SAM" id="MobiDB-lite"/>
    </source>
</evidence>
<evidence type="ECO:0000313" key="2">
    <source>
        <dbReference type="EMBL" id="GFY00971.1"/>
    </source>
</evidence>
<comment type="caution">
    <text evidence="2">The sequence shown here is derived from an EMBL/GenBank/DDBJ whole genome shotgun (WGS) entry which is preliminary data.</text>
</comment>
<protein>
    <submittedName>
        <fullName evidence="2">Uncharacterized protein</fullName>
    </submittedName>
</protein>
<keyword evidence="3" id="KW-1185">Reference proteome</keyword>
<dbReference type="EMBL" id="BMAU01021224">
    <property type="protein sequence ID" value="GFY00971.1"/>
    <property type="molecule type" value="Genomic_DNA"/>
</dbReference>
<feature type="compositionally biased region" description="Low complexity" evidence="1">
    <location>
        <begin position="21"/>
        <end position="32"/>
    </location>
</feature>
<gene>
    <name evidence="2" type="ORF">TNCV_1363771</name>
</gene>
<reference evidence="2" key="1">
    <citation type="submission" date="2020-08" db="EMBL/GenBank/DDBJ databases">
        <title>Multicomponent nature underlies the extraordinary mechanical properties of spider dragline silk.</title>
        <authorList>
            <person name="Kono N."/>
            <person name="Nakamura H."/>
            <person name="Mori M."/>
            <person name="Yoshida Y."/>
            <person name="Ohtoshi R."/>
            <person name="Malay A.D."/>
            <person name="Moran D.A.P."/>
            <person name="Tomita M."/>
            <person name="Numata K."/>
            <person name="Arakawa K."/>
        </authorList>
    </citation>
    <scope>NUCLEOTIDE SEQUENCE</scope>
</reference>
<feature type="compositionally biased region" description="Polar residues" evidence="1">
    <location>
        <begin position="50"/>
        <end position="64"/>
    </location>
</feature>
<feature type="region of interest" description="Disordered" evidence="1">
    <location>
        <begin position="50"/>
        <end position="74"/>
    </location>
</feature>
<proteinExistence type="predicted"/>
<evidence type="ECO:0000313" key="3">
    <source>
        <dbReference type="Proteomes" id="UP000887159"/>
    </source>
</evidence>
<organism evidence="2 3">
    <name type="scientific">Trichonephila clavipes</name>
    <name type="common">Golden silk orbweaver</name>
    <name type="synonym">Nephila clavipes</name>
    <dbReference type="NCBI Taxonomy" id="2585209"/>
    <lineage>
        <taxon>Eukaryota</taxon>
        <taxon>Metazoa</taxon>
        <taxon>Ecdysozoa</taxon>
        <taxon>Arthropoda</taxon>
        <taxon>Chelicerata</taxon>
        <taxon>Arachnida</taxon>
        <taxon>Araneae</taxon>
        <taxon>Araneomorphae</taxon>
        <taxon>Entelegynae</taxon>
        <taxon>Araneoidea</taxon>
        <taxon>Nephilidae</taxon>
        <taxon>Trichonephila</taxon>
    </lineage>
</organism>